<protein>
    <submittedName>
        <fullName evidence="2">Uncharacterized protein</fullName>
    </submittedName>
</protein>
<organism evidence="2 3">
    <name type="scientific">Paraphaeosphaeria minitans</name>
    <dbReference type="NCBI Taxonomy" id="565426"/>
    <lineage>
        <taxon>Eukaryota</taxon>
        <taxon>Fungi</taxon>
        <taxon>Dikarya</taxon>
        <taxon>Ascomycota</taxon>
        <taxon>Pezizomycotina</taxon>
        <taxon>Dothideomycetes</taxon>
        <taxon>Pleosporomycetidae</taxon>
        <taxon>Pleosporales</taxon>
        <taxon>Massarineae</taxon>
        <taxon>Didymosphaeriaceae</taxon>
        <taxon>Paraphaeosphaeria</taxon>
    </lineage>
</organism>
<dbReference type="AlphaFoldDB" id="A0A9P6KV30"/>
<accession>A0A9P6KV30</accession>
<comment type="caution">
    <text evidence="2">The sequence shown here is derived from an EMBL/GenBank/DDBJ whole genome shotgun (WGS) entry which is preliminary data.</text>
</comment>
<feature type="transmembrane region" description="Helical" evidence="1">
    <location>
        <begin position="156"/>
        <end position="184"/>
    </location>
</feature>
<sequence>MGLLNISLPYDSAFLTINNAPLYSGNRVLSLVYANQVVQDFSSDQLSTALDAGQLEASHESNLGGGFFGLSYRHSLRHVETSNLAALLFQFDIIELHSDPSPRFEILSAKLVPRTSLSHERTMHFLAWDTHGEKGTASHALSYGISSLMDFLSSSFWAILGFAMAVIVVFIVVLLMCIFGLEFWKDEYEKAQRGKRRKSSVKSVRVDVEIGSGMGKIKGRFKSAEELGLELTSRGQVVGMGKSD</sequence>
<gene>
    <name evidence="2" type="ORF">PMIN01_02250</name>
</gene>
<dbReference type="OrthoDB" id="3791536at2759"/>
<keyword evidence="1" id="KW-0812">Transmembrane</keyword>
<keyword evidence="3" id="KW-1185">Reference proteome</keyword>
<keyword evidence="1" id="KW-0472">Membrane</keyword>
<keyword evidence="1" id="KW-1133">Transmembrane helix</keyword>
<evidence type="ECO:0000313" key="2">
    <source>
        <dbReference type="EMBL" id="KAF9739616.1"/>
    </source>
</evidence>
<reference evidence="2" key="1">
    <citation type="journal article" date="2020" name="Mol. Plant Microbe Interact.">
        <title>Genome Sequence of the Biocontrol Agent Coniothyrium minitans strain Conio (IMI 134523).</title>
        <authorList>
            <person name="Patel D."/>
            <person name="Shittu T.A."/>
            <person name="Baroncelli R."/>
            <person name="Muthumeenakshi S."/>
            <person name="Osborne T.H."/>
            <person name="Janganan T.K."/>
            <person name="Sreenivasaprasad S."/>
        </authorList>
    </citation>
    <scope>NUCLEOTIDE SEQUENCE</scope>
    <source>
        <strain evidence="2">Conio</strain>
    </source>
</reference>
<dbReference type="Proteomes" id="UP000756921">
    <property type="component" value="Unassembled WGS sequence"/>
</dbReference>
<evidence type="ECO:0000256" key="1">
    <source>
        <dbReference type="SAM" id="Phobius"/>
    </source>
</evidence>
<name>A0A9P6KV30_9PLEO</name>
<evidence type="ECO:0000313" key="3">
    <source>
        <dbReference type="Proteomes" id="UP000756921"/>
    </source>
</evidence>
<dbReference type="EMBL" id="WJXW01000002">
    <property type="protein sequence ID" value="KAF9739616.1"/>
    <property type="molecule type" value="Genomic_DNA"/>
</dbReference>
<proteinExistence type="predicted"/>